<name>A0ABD2Z2G9_9GENT</name>
<dbReference type="PANTHER" id="PTHR12861:SF7">
    <property type="entry name" value="TRANSLOCON-ASSOCIATED PROTEIN SUBUNIT BETA-LIKE"/>
    <property type="match status" value="1"/>
</dbReference>
<evidence type="ECO:0000256" key="1">
    <source>
        <dbReference type="SAM" id="SignalP"/>
    </source>
</evidence>
<feature type="signal peptide" evidence="1">
    <location>
        <begin position="1"/>
        <end position="23"/>
    </location>
</feature>
<gene>
    <name evidence="2" type="ORF">ACH5RR_025247</name>
</gene>
<sequence length="216" mass="24366">MAEAQVLIFFSLLAALSVTSVFALSGSPFILAHKKALLTKLKSGSERVSVTIDIYNRGLSTAYDISLTDDTWSLDVFDVVTGNTSKSWKTLDGGGHVSHSFELESKVKTVYYSAPALIKFRVPTKSKLLEAYSNPILALEILADEVTLNKYELLPWHFHHPTRELFVNFKKRSDFGAFWWWEMRGGVKDKDGTTSIFNWFRGSRKMGSGMVACRRR</sequence>
<dbReference type="EMBL" id="JBJUIK010000011">
    <property type="protein sequence ID" value="KAL3512530.1"/>
    <property type="molecule type" value="Genomic_DNA"/>
</dbReference>
<feature type="chain" id="PRO_5044752772" evidence="1">
    <location>
        <begin position="24"/>
        <end position="216"/>
    </location>
</feature>
<protein>
    <submittedName>
        <fullName evidence="2">Uncharacterized protein</fullName>
    </submittedName>
</protein>
<dbReference type="PANTHER" id="PTHR12861">
    <property type="entry name" value="TRANSLOCON-ASSOCIATED PROTEIN, BETA SUBUNIT PRECURSOR TRAP-BETA SIGNAL SEQUENCE RECEPTOR BETA SUBUNIT"/>
    <property type="match status" value="1"/>
</dbReference>
<organism evidence="2 3">
    <name type="scientific">Cinchona calisaya</name>
    <dbReference type="NCBI Taxonomy" id="153742"/>
    <lineage>
        <taxon>Eukaryota</taxon>
        <taxon>Viridiplantae</taxon>
        <taxon>Streptophyta</taxon>
        <taxon>Embryophyta</taxon>
        <taxon>Tracheophyta</taxon>
        <taxon>Spermatophyta</taxon>
        <taxon>Magnoliopsida</taxon>
        <taxon>eudicotyledons</taxon>
        <taxon>Gunneridae</taxon>
        <taxon>Pentapetalae</taxon>
        <taxon>asterids</taxon>
        <taxon>lamiids</taxon>
        <taxon>Gentianales</taxon>
        <taxon>Rubiaceae</taxon>
        <taxon>Cinchonoideae</taxon>
        <taxon>Cinchoneae</taxon>
        <taxon>Cinchona</taxon>
    </lineage>
</organism>
<accession>A0ABD2Z2G9</accession>
<keyword evidence="3" id="KW-1185">Reference proteome</keyword>
<reference evidence="2 3" key="1">
    <citation type="submission" date="2024-11" db="EMBL/GenBank/DDBJ databases">
        <title>A near-complete genome assembly of Cinchona calisaya.</title>
        <authorList>
            <person name="Lian D.C."/>
            <person name="Zhao X.W."/>
            <person name="Wei L."/>
        </authorList>
    </citation>
    <scope>NUCLEOTIDE SEQUENCE [LARGE SCALE GENOMIC DNA]</scope>
    <source>
        <tissue evidence="2">Nenye</tissue>
    </source>
</reference>
<evidence type="ECO:0000313" key="2">
    <source>
        <dbReference type="EMBL" id="KAL3512530.1"/>
    </source>
</evidence>
<dbReference type="AlphaFoldDB" id="A0ABD2Z2G9"/>
<dbReference type="Proteomes" id="UP001630127">
    <property type="component" value="Unassembled WGS sequence"/>
</dbReference>
<comment type="caution">
    <text evidence="2">The sequence shown here is derived from an EMBL/GenBank/DDBJ whole genome shotgun (WGS) entry which is preliminary data.</text>
</comment>
<evidence type="ECO:0000313" key="3">
    <source>
        <dbReference type="Proteomes" id="UP001630127"/>
    </source>
</evidence>
<keyword evidence="1" id="KW-0732">Signal</keyword>
<dbReference type="Pfam" id="PF05753">
    <property type="entry name" value="TRAP_beta"/>
    <property type="match status" value="1"/>
</dbReference>
<proteinExistence type="predicted"/>